<protein>
    <submittedName>
        <fullName evidence="7">Uncharacterized protein</fullName>
    </submittedName>
</protein>
<evidence type="ECO:0000256" key="3">
    <source>
        <dbReference type="ARBA" id="ARBA00022786"/>
    </source>
</evidence>
<gene>
    <name evidence="7" type="ORF">KSP40_PGU001349</name>
</gene>
<dbReference type="Proteomes" id="UP001412067">
    <property type="component" value="Unassembled WGS sequence"/>
</dbReference>
<evidence type="ECO:0000256" key="4">
    <source>
        <dbReference type="ARBA" id="ARBA00022989"/>
    </source>
</evidence>
<evidence type="ECO:0000256" key="5">
    <source>
        <dbReference type="ARBA" id="ARBA00023136"/>
    </source>
</evidence>
<proteinExistence type="predicted"/>
<feature type="region of interest" description="Disordered" evidence="6">
    <location>
        <begin position="1"/>
        <end position="23"/>
    </location>
</feature>
<feature type="compositionally biased region" description="Polar residues" evidence="6">
    <location>
        <begin position="1"/>
        <end position="11"/>
    </location>
</feature>
<comment type="caution">
    <text evidence="7">The sequence shown here is derived from an EMBL/GenBank/DDBJ whole genome shotgun (WGS) entry which is preliminary data.</text>
</comment>
<evidence type="ECO:0000313" key="7">
    <source>
        <dbReference type="EMBL" id="KAK8969793.1"/>
    </source>
</evidence>
<sequence length="161" mass="17691">METSGGNSYPYWTSRTVGSSSAGRSSRSYPLQFSASNFIQASLTAFLEYSGFLPPRSGRHTETTSFLGGQATRGQMEQHVFVQPKVSLSPRSGGDGEVLIRINALGDHSDTAGASSRESSYQRYDIQQLAKWVEQILPFSLLLLVVFILQHPQGIPFQVLM</sequence>
<reference evidence="7 8" key="1">
    <citation type="journal article" date="2022" name="Nat. Plants">
        <title>Genomes of leafy and leafless Platanthera orchids illuminate the evolution of mycoheterotrophy.</title>
        <authorList>
            <person name="Li M.H."/>
            <person name="Liu K.W."/>
            <person name="Li Z."/>
            <person name="Lu H.C."/>
            <person name="Ye Q.L."/>
            <person name="Zhang D."/>
            <person name="Wang J.Y."/>
            <person name="Li Y.F."/>
            <person name="Zhong Z.M."/>
            <person name="Liu X."/>
            <person name="Yu X."/>
            <person name="Liu D.K."/>
            <person name="Tu X.D."/>
            <person name="Liu B."/>
            <person name="Hao Y."/>
            <person name="Liao X.Y."/>
            <person name="Jiang Y.T."/>
            <person name="Sun W.H."/>
            <person name="Chen J."/>
            <person name="Chen Y.Q."/>
            <person name="Ai Y."/>
            <person name="Zhai J.W."/>
            <person name="Wu S.S."/>
            <person name="Zhou Z."/>
            <person name="Hsiao Y.Y."/>
            <person name="Wu W.L."/>
            <person name="Chen Y.Y."/>
            <person name="Lin Y.F."/>
            <person name="Hsu J.L."/>
            <person name="Li C.Y."/>
            <person name="Wang Z.W."/>
            <person name="Zhao X."/>
            <person name="Zhong W.Y."/>
            <person name="Ma X.K."/>
            <person name="Ma L."/>
            <person name="Huang J."/>
            <person name="Chen G.Z."/>
            <person name="Huang M.Z."/>
            <person name="Huang L."/>
            <person name="Peng D.H."/>
            <person name="Luo Y.B."/>
            <person name="Zou S.Q."/>
            <person name="Chen S.P."/>
            <person name="Lan S."/>
            <person name="Tsai W.C."/>
            <person name="Van de Peer Y."/>
            <person name="Liu Z.J."/>
        </authorList>
    </citation>
    <scope>NUCLEOTIDE SEQUENCE [LARGE SCALE GENOMIC DNA]</scope>
    <source>
        <strain evidence="7">Lor288</strain>
    </source>
</reference>
<dbReference type="PANTHER" id="PTHR15860">
    <property type="entry name" value="UNCHARACTERIZED RING FINGER-CONTAINING PROTEIN"/>
    <property type="match status" value="1"/>
</dbReference>
<keyword evidence="2" id="KW-0812">Transmembrane</keyword>
<keyword evidence="3" id="KW-0833">Ubl conjugation pathway</keyword>
<accession>A0ABR2MZX1</accession>
<dbReference type="PANTHER" id="PTHR15860:SF0">
    <property type="entry name" value="LP20373P"/>
    <property type="match status" value="1"/>
</dbReference>
<evidence type="ECO:0000256" key="1">
    <source>
        <dbReference type="ARBA" id="ARBA00004141"/>
    </source>
</evidence>
<feature type="compositionally biased region" description="Low complexity" evidence="6">
    <location>
        <begin position="13"/>
        <end position="23"/>
    </location>
</feature>
<dbReference type="InterPro" id="IPR044235">
    <property type="entry name" value="RNFT1/2"/>
</dbReference>
<name>A0ABR2MZX1_9ASPA</name>
<dbReference type="EMBL" id="JBBWWR010000002">
    <property type="protein sequence ID" value="KAK8969793.1"/>
    <property type="molecule type" value="Genomic_DNA"/>
</dbReference>
<comment type="subcellular location">
    <subcellularLocation>
        <location evidence="1">Membrane</location>
        <topology evidence="1">Multi-pass membrane protein</topology>
    </subcellularLocation>
</comment>
<keyword evidence="8" id="KW-1185">Reference proteome</keyword>
<keyword evidence="4" id="KW-1133">Transmembrane helix</keyword>
<evidence type="ECO:0000256" key="6">
    <source>
        <dbReference type="SAM" id="MobiDB-lite"/>
    </source>
</evidence>
<evidence type="ECO:0000256" key="2">
    <source>
        <dbReference type="ARBA" id="ARBA00022692"/>
    </source>
</evidence>
<organism evidence="7 8">
    <name type="scientific">Platanthera guangdongensis</name>
    <dbReference type="NCBI Taxonomy" id="2320717"/>
    <lineage>
        <taxon>Eukaryota</taxon>
        <taxon>Viridiplantae</taxon>
        <taxon>Streptophyta</taxon>
        <taxon>Embryophyta</taxon>
        <taxon>Tracheophyta</taxon>
        <taxon>Spermatophyta</taxon>
        <taxon>Magnoliopsida</taxon>
        <taxon>Liliopsida</taxon>
        <taxon>Asparagales</taxon>
        <taxon>Orchidaceae</taxon>
        <taxon>Orchidoideae</taxon>
        <taxon>Orchideae</taxon>
        <taxon>Orchidinae</taxon>
        <taxon>Platanthera</taxon>
    </lineage>
</organism>
<keyword evidence="5" id="KW-0472">Membrane</keyword>
<evidence type="ECO:0000313" key="8">
    <source>
        <dbReference type="Proteomes" id="UP001412067"/>
    </source>
</evidence>